<sequence length="1560" mass="175899">MRGTCRADTSPRRVHRSQSRVHEKDLGFRIRYPNQSIGSRDPLRSVACARSAALSGFPNLSDMSVCWPTDCSNYNPRHPPRGFRNSRRLVTDSKLIQAAERELVDPKHLIPQGVYERGYRHRGGTSSVGVSGSVKMSSCLYECLYEADLEKYYPSFVAVGLQRTEQLAEITMKDYPKLGVHNMDDRKRLFQLIKIVQSVQEEEDDVGDAETSAHYEPGCVYLQPQSPRTGPCRQLKFDSFFVTSEGLRNYEMYTHEHKAETSADILPEDSQMGAKASRENGASTCPQTRGVSKETSTDISTLLGENEAPVIQRVTHVSGYNYGVPQSCMRANNFENEGPWAGSDKIRVCVRKRPLGAREARRGEVNVVTVEDKETVLIHEKKEAVDLKQYILEHVFYFDEVFSEALTNQDVYMRTAHPLIQHVFNGGHASCFAYGQTGAGKTYTMIGTPQNPGLYGLAAKDIFRQLETSQPKRNLFVWISFYEIYCGQLYDLLNGRKRLFAREDGNHVVQIVGLREVQVESVDLLLEVIHKGSRERSTGATGVNSDSSRSHAIIQIQVKDSARRLFGRMSFIDLAGSERAADARESNKQTKFEGAEINQSLLALKECIRALDQEHAHTPFRQSKLTQVLKDSFIGNSKTCMIANISPSHVATEHTLNTLRYADRVKELKKGIKCCAAVTNRSRTVGNSSPKRVQNQSFVHQGEKASPKKVKLVMQHSPNPSLGPSKLRAYPSVFHPMNVPLSSTPKTVKKGSPVKGNSNQPWLHRTTPIKGFLKSGKLSKKRTDDLVWHADKRKGIAVGITASVARECDPGHQFSEHESSPRTQKVQAVRPVIKQIVPKNNFPYGDRHHCLSDCSATINTNHLPLQKEKEQHLRIYHKQFQQPPILQQKLKYQPLEKFLATYRPQEIHIQDNNGVLHQRSMLSEAVTQPEDLDDSDFSEDSFSYNSNQNKKKKRGKIDHNCRSFYLHNNDLGTIADQKLVTGEPLYPLYGAEQTQDQKQSDRWCFTNEPLSPKNKVIEQDSARNQCDRCAENDFSTSPFPQNNNTPEKPYSYEEDLACKWKNHKDFPSGFKYSINNKWQVDSDVSLSLGETYNSSLAGVLESNVTETTERKNDGPSFMEDPSEDQQGSREENRQKEKENDPCKMANMSNGSISGLMDPLSVSLLESERNTTWDDVPFHQSQETYVLLDQDPRTFSGDSTADSKLSLEGSKALLSSGTMSAVIKQMLKYDKISKLQAALEFENERTTQTLDRSKSFCSFEDFSPSSTHPASAIDKYLEAPNTRSCLSMRDGEDVFLNTKHELKESSNSRQYDADTEETIHRLNSTEKSPNFDSKDKQPNKEPQETSISVVSLGSSIDERVHNSNGSPSSPPSSHQDKENKFCDQHREKMLPDQLWSCCKEIQSLQHTFKFSLQSEESGIVSNKIVPTMFVQDNLIATEHDSGCLDNKVSCSMMQNSPKKLTSTSSQTSVCEMLSHNEKTLGKAQQIVVQAHQEHLDEMISLGIKEECLLRQVSQLGFKEYVTKVDEIMLLKSKCLQSMRSQLQLYLAYLSPSVEEERTASS</sequence>
<dbReference type="GO" id="GO:0007018">
    <property type="term" value="P:microtubule-based movement"/>
    <property type="evidence" value="ECO:0007669"/>
    <property type="project" value="InterPro"/>
</dbReference>
<dbReference type="Pfam" id="PF00536">
    <property type="entry name" value="SAM_1"/>
    <property type="match status" value="1"/>
</dbReference>
<evidence type="ECO:0000256" key="4">
    <source>
        <dbReference type="ARBA" id="ARBA00022701"/>
    </source>
</evidence>
<feature type="compositionally biased region" description="Basic and acidic residues" evidence="15">
    <location>
        <begin position="1126"/>
        <end position="1141"/>
    </location>
</feature>
<reference evidence="17" key="1">
    <citation type="journal article" date="2022" name="bioRxiv">
        <title>Sequencing and chromosome-scale assembly of the giantPleurodeles waltlgenome.</title>
        <authorList>
            <person name="Brown T."/>
            <person name="Elewa A."/>
            <person name="Iarovenko S."/>
            <person name="Subramanian E."/>
            <person name="Araus A.J."/>
            <person name="Petzold A."/>
            <person name="Susuki M."/>
            <person name="Suzuki K.-i.T."/>
            <person name="Hayashi T."/>
            <person name="Toyoda A."/>
            <person name="Oliveira C."/>
            <person name="Osipova E."/>
            <person name="Leigh N.D."/>
            <person name="Simon A."/>
            <person name="Yun M.H."/>
        </authorList>
    </citation>
    <scope>NUCLEOTIDE SEQUENCE</scope>
    <source>
        <strain evidence="17">20211129_DDA</strain>
        <tissue evidence="17">Liver</tissue>
    </source>
</reference>
<keyword evidence="18" id="KW-1185">Reference proteome</keyword>
<dbReference type="PRINTS" id="PR00380">
    <property type="entry name" value="KINESINHEAVY"/>
</dbReference>
<keyword evidence="8 14" id="KW-0505">Motor protein</keyword>
<comment type="similarity">
    <text evidence="11">Belongs to the TRAFAC class myosin-kinesin ATPase superfamily. Kinesin family. KIN-13 subfamily.</text>
</comment>
<dbReference type="Pfam" id="PF00225">
    <property type="entry name" value="Kinesin"/>
    <property type="match status" value="1"/>
</dbReference>
<proteinExistence type="inferred from homology"/>
<evidence type="ECO:0000256" key="5">
    <source>
        <dbReference type="ARBA" id="ARBA00022741"/>
    </source>
</evidence>
<feature type="region of interest" description="Disordered" evidence="15">
    <location>
        <begin position="1"/>
        <end position="22"/>
    </location>
</feature>
<dbReference type="GO" id="GO:0008017">
    <property type="term" value="F:microtubule binding"/>
    <property type="evidence" value="ECO:0007669"/>
    <property type="project" value="InterPro"/>
</dbReference>
<protein>
    <recommendedName>
        <fullName evidence="13">Kinesin-like protein KIF24</fullName>
    </recommendedName>
</protein>
<gene>
    <name evidence="17" type="ORF">NDU88_006545</name>
</gene>
<dbReference type="PROSITE" id="PS00411">
    <property type="entry name" value="KINESIN_MOTOR_1"/>
    <property type="match status" value="1"/>
</dbReference>
<comment type="caution">
    <text evidence="17">The sequence shown here is derived from an EMBL/GenBank/DDBJ whole genome shotgun (WGS) entry which is preliminary data.</text>
</comment>
<feature type="compositionally biased region" description="Polar residues" evidence="15">
    <location>
        <begin position="1343"/>
        <end position="1353"/>
    </location>
</feature>
<dbReference type="InterPro" id="IPR001660">
    <property type="entry name" value="SAM"/>
</dbReference>
<dbReference type="InterPro" id="IPR027417">
    <property type="entry name" value="P-loop_NTPase"/>
</dbReference>
<dbReference type="CDD" id="cd09541">
    <property type="entry name" value="SAM_KIF24-like"/>
    <property type="match status" value="1"/>
</dbReference>
<feature type="region of interest" description="Disordered" evidence="15">
    <location>
        <begin position="741"/>
        <end position="765"/>
    </location>
</feature>
<dbReference type="EMBL" id="JANPWB010000002">
    <property type="protein sequence ID" value="KAJ1211184.1"/>
    <property type="molecule type" value="Genomic_DNA"/>
</dbReference>
<evidence type="ECO:0000313" key="17">
    <source>
        <dbReference type="EMBL" id="KAJ1211184.1"/>
    </source>
</evidence>
<dbReference type="PANTHER" id="PTHR47971:SF20">
    <property type="entry name" value="KINESIN-LIKE PROTEIN KIF24"/>
    <property type="match status" value="1"/>
</dbReference>
<dbReference type="GO" id="GO:0007019">
    <property type="term" value="P:microtubule depolymerization"/>
    <property type="evidence" value="ECO:0007669"/>
    <property type="project" value="TreeGrafter"/>
</dbReference>
<dbReference type="PROSITE" id="PS50067">
    <property type="entry name" value="KINESIN_MOTOR_2"/>
    <property type="match status" value="1"/>
</dbReference>
<dbReference type="FunFam" id="1.10.150.50:FF:000052">
    <property type="entry name" value="Kinesin family member 24"/>
    <property type="match status" value="1"/>
</dbReference>
<evidence type="ECO:0000256" key="9">
    <source>
        <dbReference type="ARBA" id="ARBA00023212"/>
    </source>
</evidence>
<dbReference type="SMART" id="SM00129">
    <property type="entry name" value="KISc"/>
    <property type="match status" value="1"/>
</dbReference>
<dbReference type="InterPro" id="IPR013761">
    <property type="entry name" value="SAM/pointed_sf"/>
</dbReference>
<feature type="compositionally biased region" description="Acidic residues" evidence="15">
    <location>
        <begin position="930"/>
        <end position="939"/>
    </location>
</feature>
<dbReference type="CDD" id="cd01367">
    <property type="entry name" value="KISc_KIF2_like"/>
    <property type="match status" value="1"/>
</dbReference>
<dbReference type="InterPro" id="IPR036961">
    <property type="entry name" value="Kinesin_motor_dom_sf"/>
</dbReference>
<name>A0AAV7WDU8_PLEWA</name>
<dbReference type="GO" id="GO:0005874">
    <property type="term" value="C:microtubule"/>
    <property type="evidence" value="ECO:0007669"/>
    <property type="project" value="UniProtKB-KW"/>
</dbReference>
<dbReference type="PANTHER" id="PTHR47971">
    <property type="entry name" value="KINESIN-RELATED PROTEIN 6"/>
    <property type="match status" value="1"/>
</dbReference>
<comment type="subunit">
    <text evidence="12">Interacts with CCP110, CEP97, TALPID3. Interacts with MPHOSPH9.</text>
</comment>
<evidence type="ECO:0000313" key="18">
    <source>
        <dbReference type="Proteomes" id="UP001066276"/>
    </source>
</evidence>
<evidence type="ECO:0000259" key="16">
    <source>
        <dbReference type="PROSITE" id="PS50067"/>
    </source>
</evidence>
<feature type="binding site" evidence="14">
    <location>
        <begin position="435"/>
        <end position="442"/>
    </location>
    <ligand>
        <name>ATP</name>
        <dbReference type="ChEBI" id="CHEBI:30616"/>
    </ligand>
</feature>
<keyword evidence="6" id="KW-0970">Cilium biogenesis/degradation</keyword>
<keyword evidence="9" id="KW-0206">Cytoskeleton</keyword>
<evidence type="ECO:0000256" key="12">
    <source>
        <dbReference type="ARBA" id="ARBA00064835"/>
    </source>
</evidence>
<evidence type="ECO:0000256" key="6">
    <source>
        <dbReference type="ARBA" id="ARBA00022794"/>
    </source>
</evidence>
<feature type="region of interest" description="Disordered" evidence="15">
    <location>
        <begin position="926"/>
        <end position="955"/>
    </location>
</feature>
<organism evidence="17 18">
    <name type="scientific">Pleurodeles waltl</name>
    <name type="common">Iberian ribbed newt</name>
    <dbReference type="NCBI Taxonomy" id="8319"/>
    <lineage>
        <taxon>Eukaryota</taxon>
        <taxon>Metazoa</taxon>
        <taxon>Chordata</taxon>
        <taxon>Craniata</taxon>
        <taxon>Vertebrata</taxon>
        <taxon>Euteleostomi</taxon>
        <taxon>Amphibia</taxon>
        <taxon>Batrachia</taxon>
        <taxon>Caudata</taxon>
        <taxon>Salamandroidea</taxon>
        <taxon>Salamandridae</taxon>
        <taxon>Pleurodelinae</taxon>
        <taxon>Pleurodeles</taxon>
    </lineage>
</organism>
<dbReference type="Proteomes" id="UP001066276">
    <property type="component" value="Chromosome 1_2"/>
</dbReference>
<evidence type="ECO:0000256" key="3">
    <source>
        <dbReference type="ARBA" id="ARBA00022553"/>
    </source>
</evidence>
<dbReference type="SUPFAM" id="SSF52540">
    <property type="entry name" value="P-loop containing nucleoside triphosphate hydrolases"/>
    <property type="match status" value="1"/>
</dbReference>
<keyword evidence="3" id="KW-0597">Phosphoprotein</keyword>
<evidence type="ECO:0000256" key="14">
    <source>
        <dbReference type="PROSITE-ProRule" id="PRU00283"/>
    </source>
</evidence>
<evidence type="ECO:0000256" key="11">
    <source>
        <dbReference type="ARBA" id="ARBA00061030"/>
    </source>
</evidence>
<accession>A0AAV7WDU8</accession>
<evidence type="ECO:0000256" key="8">
    <source>
        <dbReference type="ARBA" id="ARBA00023175"/>
    </source>
</evidence>
<keyword evidence="2" id="KW-0963">Cytoplasm</keyword>
<feature type="domain" description="Kinesin motor" evidence="16">
    <location>
        <begin position="345"/>
        <end position="668"/>
    </location>
</feature>
<keyword evidence="4" id="KW-0493">Microtubule</keyword>
<evidence type="ECO:0000256" key="7">
    <source>
        <dbReference type="ARBA" id="ARBA00022840"/>
    </source>
</evidence>
<comment type="subcellular location">
    <subcellularLocation>
        <location evidence="1">Cytoplasm</location>
        <location evidence="1">Cytoskeleton</location>
        <location evidence="1">Microtubule organizing center</location>
        <location evidence="1">Centrosome</location>
        <location evidence="1">Centriole</location>
    </subcellularLocation>
</comment>
<keyword evidence="5 14" id="KW-0547">Nucleotide-binding</keyword>
<feature type="compositionally biased region" description="Basic and acidic residues" evidence="15">
    <location>
        <begin position="1331"/>
        <end position="1342"/>
    </location>
</feature>
<dbReference type="FunFam" id="3.40.850.10:FF:000012">
    <property type="entry name" value="Kinesin-like protein"/>
    <property type="match status" value="1"/>
</dbReference>
<dbReference type="Gene3D" id="3.40.850.10">
    <property type="entry name" value="Kinesin motor domain"/>
    <property type="match status" value="1"/>
</dbReference>
<dbReference type="InterPro" id="IPR027640">
    <property type="entry name" value="Kinesin-like_fam"/>
</dbReference>
<feature type="region of interest" description="Disordered" evidence="15">
    <location>
        <begin position="1299"/>
        <end position="1379"/>
    </location>
</feature>
<keyword evidence="7 14" id="KW-0067">ATP-binding</keyword>
<evidence type="ECO:0000256" key="10">
    <source>
        <dbReference type="ARBA" id="ARBA00057466"/>
    </source>
</evidence>
<evidence type="ECO:0000256" key="2">
    <source>
        <dbReference type="ARBA" id="ARBA00022490"/>
    </source>
</evidence>
<feature type="region of interest" description="Disordered" evidence="15">
    <location>
        <begin position="1099"/>
        <end position="1151"/>
    </location>
</feature>
<evidence type="ECO:0000256" key="15">
    <source>
        <dbReference type="SAM" id="MobiDB-lite"/>
    </source>
</evidence>
<evidence type="ECO:0000256" key="13">
    <source>
        <dbReference type="ARBA" id="ARBA00073211"/>
    </source>
</evidence>
<dbReference type="InterPro" id="IPR019821">
    <property type="entry name" value="Kinesin_motor_CS"/>
</dbReference>
<dbReference type="SUPFAM" id="SSF47769">
    <property type="entry name" value="SAM/Pointed domain"/>
    <property type="match status" value="1"/>
</dbReference>
<dbReference type="InterPro" id="IPR001752">
    <property type="entry name" value="Kinesin_motor_dom"/>
</dbReference>
<dbReference type="GO" id="GO:0005814">
    <property type="term" value="C:centriole"/>
    <property type="evidence" value="ECO:0007669"/>
    <property type="project" value="UniProtKB-SubCell"/>
</dbReference>
<dbReference type="GO" id="GO:0005524">
    <property type="term" value="F:ATP binding"/>
    <property type="evidence" value="ECO:0007669"/>
    <property type="project" value="UniProtKB-UniRule"/>
</dbReference>
<evidence type="ECO:0000256" key="1">
    <source>
        <dbReference type="ARBA" id="ARBA00004114"/>
    </source>
</evidence>
<dbReference type="Gene3D" id="1.10.150.50">
    <property type="entry name" value="Transcription Factor, Ets-1"/>
    <property type="match status" value="1"/>
</dbReference>
<dbReference type="GO" id="GO:0030030">
    <property type="term" value="P:cell projection organization"/>
    <property type="evidence" value="ECO:0007669"/>
    <property type="project" value="UniProtKB-KW"/>
</dbReference>
<dbReference type="GO" id="GO:0003777">
    <property type="term" value="F:microtubule motor activity"/>
    <property type="evidence" value="ECO:0007669"/>
    <property type="project" value="InterPro"/>
</dbReference>
<comment type="function">
    <text evidence="10">Microtubule-dependent motor protein that acts as a negative regulator of ciliogenesis by mediating recruitment of CCP110 to mother centriole in cycling cells, leading to restrict nucleation of cilia at centrioles. Mediates depolymerization of microtubules of centriolar origin, possibly to suppress aberrant cilia formation. Following activation by NEK2 involved in disassembly of primary cilium during G2/M phase but does not disassemble fully formed ciliary axonemes. As cilium assembly and disassembly is proposed to coexist in a dynamic equilibrium may suppress nascent cilium assembly and, potentially, ciliar re-assembly in cells that have already disassembled their cilia ensuring the completion of cilium removal in the later stages of the cell cycle. Plays an important role in recruiting MPHOSPH9, a negative regulator of cilia formation to the distal end of mother centriole.</text>
</comment>